<evidence type="ECO:0000259" key="2">
    <source>
        <dbReference type="Pfam" id="PF08486"/>
    </source>
</evidence>
<reference evidence="3 4" key="1">
    <citation type="submission" date="2020-08" db="EMBL/GenBank/DDBJ databases">
        <title>The Agave Microbiome: Exploring the role of microbial communities in plant adaptations to desert environments.</title>
        <authorList>
            <person name="Partida-Martinez L.P."/>
        </authorList>
    </citation>
    <scope>NUCLEOTIDE SEQUENCE [LARGE SCALE GENOMIC DNA]</scope>
    <source>
        <strain evidence="3 4">RAS26</strain>
    </source>
</reference>
<feature type="signal peptide" evidence="1">
    <location>
        <begin position="1"/>
        <end position="35"/>
    </location>
</feature>
<evidence type="ECO:0000313" key="4">
    <source>
        <dbReference type="Proteomes" id="UP000518206"/>
    </source>
</evidence>
<protein>
    <submittedName>
        <fullName evidence="3">SpoIID/LytB domain protein</fullName>
    </submittedName>
</protein>
<dbReference type="AlphaFoldDB" id="A0A7W4YAL5"/>
<dbReference type="InterPro" id="IPR038255">
    <property type="entry name" value="PBS_linker_sf"/>
</dbReference>
<organism evidence="3 4">
    <name type="scientific">Cellulomonas cellasea</name>
    <dbReference type="NCBI Taxonomy" id="43670"/>
    <lineage>
        <taxon>Bacteria</taxon>
        <taxon>Bacillati</taxon>
        <taxon>Actinomycetota</taxon>
        <taxon>Actinomycetes</taxon>
        <taxon>Micrococcales</taxon>
        <taxon>Cellulomonadaceae</taxon>
        <taxon>Cellulomonas</taxon>
    </lineage>
</organism>
<dbReference type="Pfam" id="PF08486">
    <property type="entry name" value="SpoIID"/>
    <property type="match status" value="1"/>
</dbReference>
<dbReference type="RefSeq" id="WP_183295725.1">
    <property type="nucleotide sequence ID" value="NZ_JACHVX010000002.1"/>
</dbReference>
<reference evidence="3 4" key="2">
    <citation type="submission" date="2020-08" db="EMBL/GenBank/DDBJ databases">
        <authorList>
            <person name="Partida-Martinez L."/>
            <person name="Huntemann M."/>
            <person name="Clum A."/>
            <person name="Wang J."/>
            <person name="Palaniappan K."/>
            <person name="Ritter S."/>
            <person name="Chen I.-M."/>
            <person name="Stamatis D."/>
            <person name="Reddy T."/>
            <person name="O'Malley R."/>
            <person name="Daum C."/>
            <person name="Shapiro N."/>
            <person name="Ivanova N."/>
            <person name="Kyrpides N."/>
            <person name="Woyke T."/>
        </authorList>
    </citation>
    <scope>NUCLEOTIDE SEQUENCE [LARGE SCALE GENOMIC DNA]</scope>
    <source>
        <strain evidence="3 4">RAS26</strain>
    </source>
</reference>
<comment type="caution">
    <text evidence="3">The sequence shown here is derived from an EMBL/GenBank/DDBJ whole genome shotgun (WGS) entry which is preliminary data.</text>
</comment>
<sequence>MLHRAAPTVRRALSVALTAALGVLGLGAAAVPAQAAGAEQATFTGRGYGHGRGMGQYGALGYAVDAGWTHDRILAHYYGGTTLRADAGNPGIDVELTRLTGAHTYLSGAGLAVNGQPVGSGALSVRFLGDGRYQLWVAPDCGGGPARTWTPWGGPVGSGLTVTSSANQVTVCESAYARGYRGSVVVSWVSGTTYTFNRLAVEDYLRGVVPRESPATWGSLGGGRGLEALKAQAVAARSYALASRRPSGATTCDTTACQVYLGATEQANGSTTVKSLEHPLTDAAVSQTAGRVMRTSAGAIARTEFSSSTGGWTLGGSFPAVEDAGDATALNPHRSWTVQVGLAQVASALGTGAIASMRVSARTGLGPDGGRATSVQVTQTDGTTRTFTANAVRTALGLKSDWFSVSALSTAEVQKVVTALYVDILGRGPDPEGLATWTAIVLRDGDAGQVARGIVMSTERLHTFVAAEYRAALGREPEPGGLQFWTEYLQRGTTVPELQAFIYSSEEGFARHGRDLEAWAGAVYTGVLGREAGPAERAFWAAQAQARGRAEVVRAIAMSDEAGLRRLDRYYRQMLGRGPDPSGIGTFLPLMSGNGDIVLPVHLGSSGEYWARAQTR</sequence>
<keyword evidence="1" id="KW-0732">Signal</keyword>
<feature type="domain" description="Sporulation stage II protein D amidase enhancer LytB N-terminal" evidence="2">
    <location>
        <begin position="192"/>
        <end position="293"/>
    </location>
</feature>
<dbReference type="Gene3D" id="1.10.3130.20">
    <property type="entry name" value="Phycobilisome linker domain"/>
    <property type="match status" value="1"/>
</dbReference>
<evidence type="ECO:0000313" key="3">
    <source>
        <dbReference type="EMBL" id="MBB2922885.1"/>
    </source>
</evidence>
<proteinExistence type="predicted"/>
<gene>
    <name evidence="3" type="ORF">FHR80_001797</name>
</gene>
<dbReference type="Proteomes" id="UP000518206">
    <property type="component" value="Unassembled WGS sequence"/>
</dbReference>
<dbReference type="EMBL" id="JACHVX010000002">
    <property type="protein sequence ID" value="MBB2922885.1"/>
    <property type="molecule type" value="Genomic_DNA"/>
</dbReference>
<evidence type="ECO:0000256" key="1">
    <source>
        <dbReference type="SAM" id="SignalP"/>
    </source>
</evidence>
<name>A0A7W4YAL5_9CELL</name>
<feature type="chain" id="PRO_5030713365" evidence="1">
    <location>
        <begin position="36"/>
        <end position="616"/>
    </location>
</feature>
<accession>A0A7W4YAL5</accession>
<dbReference type="InterPro" id="IPR013693">
    <property type="entry name" value="SpoIID/LytB_N"/>
</dbReference>